<evidence type="ECO:0000259" key="1">
    <source>
        <dbReference type="Pfam" id="PF00929"/>
    </source>
</evidence>
<dbReference type="AlphaFoldDB" id="A0A1V4SUQ9"/>
<sequence>MHKIITKRYIREIVKRDLDKVSEESLRQVLEMKNIPFNKNCSREAMIAMIFHHKINLWYVYLKSKHEFFGVNEYEILKILDVDKIILEKLEAEKIINVAYYKDKYIDGELFREKYYLLEDIYNTSREKINSFKNKNKLIRSAVNVRVPEKKENHIKKALKNRLLDAYKNYEYWEGLLLDDKYVIVFIQTTGRNSKVDEILDIGIIDTNGVILYNSTFNINKRISDDTYMIKGVDKEILNNSPSFKDSIEEIAKVLEGRVILNYNSEFIDGIMKNNGYNYEIKSVCLMKSYMKYIHSRYIIRFKRALNMQGINQDERETKALTGCFDTLQLIESVVMECKENIEELENKISKIS</sequence>
<dbReference type="Pfam" id="PF00929">
    <property type="entry name" value="RNase_T"/>
    <property type="match status" value="1"/>
</dbReference>
<dbReference type="GO" id="GO:0003887">
    <property type="term" value="F:DNA-directed DNA polymerase activity"/>
    <property type="evidence" value="ECO:0007669"/>
    <property type="project" value="UniProtKB-EC"/>
</dbReference>
<evidence type="ECO:0000313" key="3">
    <source>
        <dbReference type="Proteomes" id="UP000191448"/>
    </source>
</evidence>
<dbReference type="Proteomes" id="UP000191448">
    <property type="component" value="Unassembled WGS sequence"/>
</dbReference>
<keyword evidence="2" id="KW-0548">Nucleotidyltransferase</keyword>
<accession>A0A1V4SUQ9</accession>
<protein>
    <submittedName>
        <fullName evidence="2">DNA polymerase III PolC-type</fullName>
        <ecNumber evidence="2">2.7.7.7</ecNumber>
    </submittedName>
</protein>
<feature type="domain" description="Exonuclease" evidence="1">
    <location>
        <begin position="189"/>
        <end position="279"/>
    </location>
</feature>
<evidence type="ECO:0000313" key="2">
    <source>
        <dbReference type="EMBL" id="OPX47666.1"/>
    </source>
</evidence>
<keyword evidence="2" id="KW-0808">Transferase</keyword>
<dbReference type="InterPro" id="IPR012337">
    <property type="entry name" value="RNaseH-like_sf"/>
</dbReference>
<organism evidence="2 3">
    <name type="scientific">Clostridium thermobutyricum DSM 4928</name>
    <dbReference type="NCBI Taxonomy" id="1121339"/>
    <lineage>
        <taxon>Bacteria</taxon>
        <taxon>Bacillati</taxon>
        <taxon>Bacillota</taxon>
        <taxon>Clostridia</taxon>
        <taxon>Eubacteriales</taxon>
        <taxon>Clostridiaceae</taxon>
        <taxon>Clostridium</taxon>
    </lineage>
</organism>
<dbReference type="InterPro" id="IPR036397">
    <property type="entry name" value="RNaseH_sf"/>
</dbReference>
<dbReference type="GO" id="GO:0004527">
    <property type="term" value="F:exonuclease activity"/>
    <property type="evidence" value="ECO:0007669"/>
    <property type="project" value="UniProtKB-ARBA"/>
</dbReference>
<dbReference type="OrthoDB" id="9776650at2"/>
<dbReference type="Gene3D" id="3.30.420.10">
    <property type="entry name" value="Ribonuclease H-like superfamily/Ribonuclease H"/>
    <property type="match status" value="1"/>
</dbReference>
<reference evidence="2 3" key="1">
    <citation type="submission" date="2016-02" db="EMBL/GenBank/DDBJ databases">
        <title>Genome sequence of Clostridium thermobutyricum DSM 4928.</title>
        <authorList>
            <person name="Poehlein A."/>
            <person name="Daniel R."/>
        </authorList>
    </citation>
    <scope>NUCLEOTIDE SEQUENCE [LARGE SCALE GENOMIC DNA]</scope>
    <source>
        <strain evidence="2 3">DSM 4928</strain>
    </source>
</reference>
<comment type="caution">
    <text evidence="2">The sequence shown here is derived from an EMBL/GenBank/DDBJ whole genome shotgun (WGS) entry which is preliminary data.</text>
</comment>
<name>A0A1V4SUQ9_9CLOT</name>
<dbReference type="InterPro" id="IPR013520">
    <property type="entry name" value="Ribonucl_H"/>
</dbReference>
<dbReference type="EC" id="2.7.7.7" evidence="2"/>
<dbReference type="SUPFAM" id="SSF53098">
    <property type="entry name" value="Ribonuclease H-like"/>
    <property type="match status" value="1"/>
</dbReference>
<dbReference type="EMBL" id="LTAY01000040">
    <property type="protein sequence ID" value="OPX47666.1"/>
    <property type="molecule type" value="Genomic_DNA"/>
</dbReference>
<gene>
    <name evidence="2" type="primary">polC_5</name>
    <name evidence="2" type="ORF">CLTHE_17020</name>
</gene>
<dbReference type="RefSeq" id="WP_080022874.1">
    <property type="nucleotide sequence ID" value="NZ_LTAY01000040.1"/>
</dbReference>
<proteinExistence type="predicted"/>
<dbReference type="GO" id="GO:0003676">
    <property type="term" value="F:nucleic acid binding"/>
    <property type="evidence" value="ECO:0007669"/>
    <property type="project" value="InterPro"/>
</dbReference>